<evidence type="ECO:0000259" key="2">
    <source>
        <dbReference type="Pfam" id="PF14716"/>
    </source>
</evidence>
<feature type="domain" description="Crossover junction endonuclease MUS81-like HHH" evidence="2">
    <location>
        <begin position="155"/>
        <end position="223"/>
    </location>
</feature>
<gene>
    <name evidence="3" type="ORF">PFR001_LOCUS1207</name>
</gene>
<sequence>MMTADAEISELLLECDKKNIPLPENSWEALREVIVVLRNTQHDALGYVKMPKALEQLKKRKFGDSARDEEVAPVAPLSRVMRRQKRMLIQDMPESKRRNVNTEGSSRNASLSGQSGPNNAESSVVSKKKKKKNKKDARKSRIQEEVEATPASRDENQALVDKLVQVGDYEMHHGHSQRGISRMRAAKAICSTDMVITSGAQAKQLDNVGPAVATKIDQLLNEGLTAALSEYDKDEEAVS</sequence>
<dbReference type="SUPFAM" id="SSF47802">
    <property type="entry name" value="DNA polymerase beta, N-terminal domain-like"/>
    <property type="match status" value="1"/>
</dbReference>
<proteinExistence type="predicted"/>
<accession>A0ABN8BUJ9</accession>
<dbReference type="Pfam" id="PF14716">
    <property type="entry name" value="HHH_8"/>
    <property type="match status" value="1"/>
</dbReference>
<name>A0ABN8BUJ9_9STRA</name>
<dbReference type="InterPro" id="IPR010996">
    <property type="entry name" value="HHH_MUS81"/>
</dbReference>
<feature type="region of interest" description="Disordered" evidence="1">
    <location>
        <begin position="88"/>
        <end position="156"/>
    </location>
</feature>
<protein>
    <recommendedName>
        <fullName evidence="2">Crossover junction endonuclease MUS81-like HHH domain-containing protein</fullName>
    </recommendedName>
</protein>
<dbReference type="InterPro" id="IPR027421">
    <property type="entry name" value="DNA_pol_lamdba_lyase_dom_sf"/>
</dbReference>
<evidence type="ECO:0000313" key="4">
    <source>
        <dbReference type="Proteomes" id="UP001157938"/>
    </source>
</evidence>
<organism evidence="3 4">
    <name type="scientific">Peronospora farinosa</name>
    <dbReference type="NCBI Taxonomy" id="134698"/>
    <lineage>
        <taxon>Eukaryota</taxon>
        <taxon>Sar</taxon>
        <taxon>Stramenopiles</taxon>
        <taxon>Oomycota</taxon>
        <taxon>Peronosporomycetes</taxon>
        <taxon>Peronosporales</taxon>
        <taxon>Peronosporaceae</taxon>
        <taxon>Peronospora</taxon>
    </lineage>
</organism>
<keyword evidence="4" id="KW-1185">Reference proteome</keyword>
<dbReference type="Gene3D" id="1.10.150.110">
    <property type="entry name" value="DNA polymerase beta, N-terminal domain-like"/>
    <property type="match status" value="1"/>
</dbReference>
<comment type="caution">
    <text evidence="3">The sequence shown here is derived from an EMBL/GenBank/DDBJ whole genome shotgun (WGS) entry which is preliminary data.</text>
</comment>
<dbReference type="EMBL" id="CAKLBC010000256">
    <property type="protein sequence ID" value="CAH0485515.1"/>
    <property type="molecule type" value="Genomic_DNA"/>
</dbReference>
<dbReference type="Proteomes" id="UP001157938">
    <property type="component" value="Unassembled WGS sequence"/>
</dbReference>
<reference evidence="3 4" key="1">
    <citation type="submission" date="2021-11" db="EMBL/GenBank/DDBJ databases">
        <authorList>
            <person name="Islam A."/>
            <person name="Islam S."/>
            <person name="Flora M.S."/>
            <person name="Rahman M."/>
            <person name="Ziaur R.M."/>
            <person name="Epstein J.H."/>
            <person name="Hassan M."/>
            <person name="Klassen M."/>
            <person name="Woodard K."/>
            <person name="Webb A."/>
            <person name="Webby R.J."/>
            <person name="El Zowalaty M.E."/>
        </authorList>
    </citation>
    <scope>NUCLEOTIDE SEQUENCE [LARGE SCALE GENOMIC DNA]</scope>
    <source>
        <strain evidence="3">Pf1</strain>
    </source>
</reference>
<evidence type="ECO:0000313" key="3">
    <source>
        <dbReference type="EMBL" id="CAH0485515.1"/>
    </source>
</evidence>
<feature type="compositionally biased region" description="Basic residues" evidence="1">
    <location>
        <begin position="126"/>
        <end position="138"/>
    </location>
</feature>
<evidence type="ECO:0000256" key="1">
    <source>
        <dbReference type="SAM" id="MobiDB-lite"/>
    </source>
</evidence>
<feature type="compositionally biased region" description="Polar residues" evidence="1">
    <location>
        <begin position="101"/>
        <end position="125"/>
    </location>
</feature>